<dbReference type="GO" id="GO:0005737">
    <property type="term" value="C:cytoplasm"/>
    <property type="evidence" value="ECO:0007669"/>
    <property type="project" value="TreeGrafter"/>
</dbReference>
<feature type="domain" description="Calcineurin-like phosphoesterase" evidence="1">
    <location>
        <begin position="5"/>
        <end position="84"/>
    </location>
</feature>
<dbReference type="InterPro" id="IPR050126">
    <property type="entry name" value="Ap4A_hydrolase"/>
</dbReference>
<accession>A0A6G2DC38</accession>
<comment type="caution">
    <text evidence="2">The sequence shown here is derived from an EMBL/GenBank/DDBJ whole genome shotgun (WGS) entry which is preliminary data.</text>
</comment>
<evidence type="ECO:0000313" key="2">
    <source>
        <dbReference type="EMBL" id="MTV73551.1"/>
    </source>
</evidence>
<dbReference type="InterPro" id="IPR029052">
    <property type="entry name" value="Metallo-depent_PP-like"/>
</dbReference>
<evidence type="ECO:0000259" key="1">
    <source>
        <dbReference type="Pfam" id="PF00149"/>
    </source>
</evidence>
<dbReference type="SUPFAM" id="SSF56300">
    <property type="entry name" value="Metallo-dependent phosphatases"/>
    <property type="match status" value="1"/>
</dbReference>
<dbReference type="GO" id="GO:0016791">
    <property type="term" value="F:phosphatase activity"/>
    <property type="evidence" value="ECO:0007669"/>
    <property type="project" value="TreeGrafter"/>
</dbReference>
<reference evidence="2 3" key="1">
    <citation type="submission" date="2019-11" db="EMBL/GenBank/DDBJ databases">
        <title>Growth characteristics of pneumococcus vary with the chemical composition of the capsule and with environmental conditions.</title>
        <authorList>
            <person name="Tothpal A."/>
            <person name="Desobry K."/>
            <person name="Joshi S."/>
            <person name="Wyllie A.L."/>
            <person name="Weinberger D.M."/>
        </authorList>
    </citation>
    <scope>NUCLEOTIDE SEQUENCE [LARGE SCALE GENOMIC DNA]</scope>
    <source>
        <strain evidence="3">pnumococcus19F</strain>
    </source>
</reference>
<dbReference type="PANTHER" id="PTHR42850:SF2">
    <property type="entry name" value="BLL5683 PROTEIN"/>
    <property type="match status" value="1"/>
</dbReference>
<protein>
    <submittedName>
        <fullName evidence="2">Metallophosphoesterase</fullName>
    </submittedName>
</protein>
<evidence type="ECO:0000313" key="3">
    <source>
        <dbReference type="Proteomes" id="UP000483094"/>
    </source>
</evidence>
<dbReference type="InterPro" id="IPR004843">
    <property type="entry name" value="Calcineurin-like_PHP"/>
</dbReference>
<name>A0A6G2DC38_STREE</name>
<dbReference type="Pfam" id="PF00149">
    <property type="entry name" value="Metallophos"/>
    <property type="match status" value="1"/>
</dbReference>
<proteinExistence type="predicted"/>
<feature type="non-terminal residue" evidence="2">
    <location>
        <position position="115"/>
    </location>
</feature>
<dbReference type="AlphaFoldDB" id="A0A6G2DC38"/>
<gene>
    <name evidence="2" type="ORF">GM540_06035</name>
</gene>
<dbReference type="Proteomes" id="UP000483094">
    <property type="component" value="Unassembled WGS sequence"/>
</dbReference>
<organism evidence="2 3">
    <name type="scientific">Streptococcus pneumoniae</name>
    <dbReference type="NCBI Taxonomy" id="1313"/>
    <lineage>
        <taxon>Bacteria</taxon>
        <taxon>Bacillati</taxon>
        <taxon>Bacillota</taxon>
        <taxon>Bacilli</taxon>
        <taxon>Lactobacillales</taxon>
        <taxon>Streptococcaceae</taxon>
        <taxon>Streptococcus</taxon>
    </lineage>
</organism>
<sequence length="115" mass="13234">MDMTKIALLSDIHGNTTALEAVLADARQLGVDEYWLLGDILMPGTGRRRILDLLDQLPITARVLGNWEDSLWHGIRKELDSTRPSQRYLLRQCQYVLEEISLEEIELLHNQPLQI</sequence>
<dbReference type="Gene3D" id="3.60.21.10">
    <property type="match status" value="1"/>
</dbReference>
<dbReference type="EMBL" id="WNHQ01000460">
    <property type="protein sequence ID" value="MTV73551.1"/>
    <property type="molecule type" value="Genomic_DNA"/>
</dbReference>
<dbReference type="PANTHER" id="PTHR42850">
    <property type="entry name" value="METALLOPHOSPHOESTERASE"/>
    <property type="match status" value="1"/>
</dbReference>